<proteinExistence type="predicted"/>
<protein>
    <recommendedName>
        <fullName evidence="4">DUF2752 domain-containing protein</fullName>
    </recommendedName>
</protein>
<reference evidence="2 3" key="1">
    <citation type="submission" date="2016-05" db="EMBL/GenBank/DDBJ databases">
        <title>Microbial solvent formation.</title>
        <authorList>
            <person name="Poehlein A."/>
            <person name="Montoya Solano J.D."/>
            <person name="Flitsch S."/>
            <person name="Krabben P."/>
            <person name="Duerre P."/>
            <person name="Daniel R."/>
        </authorList>
    </citation>
    <scope>NUCLEOTIDE SEQUENCE [LARGE SCALE GENOMIC DNA]</scope>
    <source>
        <strain evidence="2 3">DSM 2619</strain>
    </source>
</reference>
<dbReference type="PROSITE" id="PS51257">
    <property type="entry name" value="PROKAR_LIPOPROTEIN"/>
    <property type="match status" value="1"/>
</dbReference>
<dbReference type="EMBL" id="LZZM01000177">
    <property type="protein sequence ID" value="OOM76142.1"/>
    <property type="molecule type" value="Genomic_DNA"/>
</dbReference>
<dbReference type="OrthoDB" id="9815897at2"/>
<name>A0A1S8TET9_9CLOT</name>
<evidence type="ECO:0000256" key="1">
    <source>
        <dbReference type="SAM" id="Phobius"/>
    </source>
</evidence>
<feature type="transmembrane region" description="Helical" evidence="1">
    <location>
        <begin position="61"/>
        <end position="79"/>
    </location>
</feature>
<comment type="caution">
    <text evidence="2">The sequence shown here is derived from an EMBL/GenBank/DDBJ whole genome shotgun (WGS) entry which is preliminary data.</text>
</comment>
<dbReference type="InterPro" id="IPR021215">
    <property type="entry name" value="DUF2752"/>
</dbReference>
<keyword evidence="3" id="KW-1185">Reference proteome</keyword>
<dbReference type="Proteomes" id="UP000190890">
    <property type="component" value="Unassembled WGS sequence"/>
</dbReference>
<accession>A0A1S8TET9</accession>
<keyword evidence="1" id="KW-0472">Membrane</keyword>
<keyword evidence="1" id="KW-0812">Transmembrane</keyword>
<feature type="transmembrane region" description="Helical" evidence="1">
    <location>
        <begin position="88"/>
        <end position="105"/>
    </location>
</feature>
<feature type="transmembrane region" description="Helical" evidence="1">
    <location>
        <begin position="12"/>
        <end position="35"/>
    </location>
</feature>
<organism evidence="2 3">
    <name type="scientific">Clostridium puniceum</name>
    <dbReference type="NCBI Taxonomy" id="29367"/>
    <lineage>
        <taxon>Bacteria</taxon>
        <taxon>Bacillati</taxon>
        <taxon>Bacillota</taxon>
        <taxon>Clostridia</taxon>
        <taxon>Eubacteriales</taxon>
        <taxon>Clostridiaceae</taxon>
        <taxon>Clostridium</taxon>
    </lineage>
</organism>
<evidence type="ECO:0008006" key="4">
    <source>
        <dbReference type="Google" id="ProtNLM"/>
    </source>
</evidence>
<dbReference type="STRING" id="29367.CLPUN_28660"/>
<dbReference type="Pfam" id="PF10825">
    <property type="entry name" value="DUF2752"/>
    <property type="match status" value="1"/>
</dbReference>
<evidence type="ECO:0000313" key="2">
    <source>
        <dbReference type="EMBL" id="OOM76142.1"/>
    </source>
</evidence>
<gene>
    <name evidence="2" type="ORF">CLPUN_28660</name>
</gene>
<keyword evidence="1" id="KW-1133">Transmembrane helix</keyword>
<dbReference type="RefSeq" id="WP_077847955.1">
    <property type="nucleotide sequence ID" value="NZ_LZZM01000177.1"/>
</dbReference>
<dbReference type="AlphaFoldDB" id="A0A1S8TET9"/>
<evidence type="ECO:0000313" key="3">
    <source>
        <dbReference type="Proteomes" id="UP000190890"/>
    </source>
</evidence>
<sequence length="135" mass="15794">MKDIKINQCIKFGLAMVLLYIFYNIVGIGCPIKFFTGISCAGCGMTRAWIHLGHLDIRGAFHYHPLFFLPIIYLFLYLYKDKIPHKTFIYVVAIGITIFLIIYIFRLLNPDDIVNINIENGFIYKIFKFIRKGEF</sequence>